<dbReference type="EMBL" id="JAKROA010000007">
    <property type="protein sequence ID" value="KAL5105814.1"/>
    <property type="molecule type" value="Genomic_DNA"/>
</dbReference>
<dbReference type="Proteomes" id="UP001651158">
    <property type="component" value="Unassembled WGS sequence"/>
</dbReference>
<dbReference type="InterPro" id="IPR038516">
    <property type="entry name" value="AAR2_N_sf"/>
</dbReference>
<feature type="domain" description="AAR2 N-terminal" evidence="5">
    <location>
        <begin position="16"/>
        <end position="148"/>
    </location>
</feature>
<dbReference type="Pfam" id="PF05282">
    <property type="entry name" value="AAR2"/>
    <property type="match status" value="1"/>
</dbReference>
<reference evidence="6 7" key="1">
    <citation type="journal article" date="2022" name="Front. Cell. Infect. Microbiol.">
        <title>The Genomes of Two Strains of Taenia crassiceps the Animal Model for the Study of Human Cysticercosis.</title>
        <authorList>
            <person name="Bobes R.J."/>
            <person name="Estrada K."/>
            <person name="Rios-Valencia D.G."/>
            <person name="Calderon-Gallegos A."/>
            <person name="de la Torre P."/>
            <person name="Carrero J.C."/>
            <person name="Sanchez-Flores A."/>
            <person name="Laclette J.P."/>
        </authorList>
    </citation>
    <scope>NUCLEOTIDE SEQUENCE [LARGE SCALE GENOMIC DNA]</scope>
    <source>
        <strain evidence="6">WFUcys</strain>
    </source>
</reference>
<evidence type="ECO:0000259" key="4">
    <source>
        <dbReference type="Pfam" id="PF05282"/>
    </source>
</evidence>
<name>A0ABR4Q865_9CEST</name>
<proteinExistence type="inferred from homology"/>
<feature type="domain" description="AAR2 C-terminal" evidence="4">
    <location>
        <begin position="212"/>
        <end position="420"/>
    </location>
</feature>
<evidence type="ECO:0000259" key="5">
    <source>
        <dbReference type="Pfam" id="PF20981"/>
    </source>
</evidence>
<evidence type="ECO:0000256" key="1">
    <source>
        <dbReference type="ARBA" id="ARBA00006281"/>
    </source>
</evidence>
<organism evidence="6 7">
    <name type="scientific">Taenia crassiceps</name>
    <dbReference type="NCBI Taxonomy" id="6207"/>
    <lineage>
        <taxon>Eukaryota</taxon>
        <taxon>Metazoa</taxon>
        <taxon>Spiralia</taxon>
        <taxon>Lophotrochozoa</taxon>
        <taxon>Platyhelminthes</taxon>
        <taxon>Cestoda</taxon>
        <taxon>Eucestoda</taxon>
        <taxon>Cyclophyllidea</taxon>
        <taxon>Taeniidae</taxon>
        <taxon>Taenia</taxon>
    </lineage>
</organism>
<accession>A0ABR4Q865</accession>
<evidence type="ECO:0000256" key="2">
    <source>
        <dbReference type="ARBA" id="ARBA00016372"/>
    </source>
</evidence>
<dbReference type="InterPro" id="IPR033647">
    <property type="entry name" value="Aar2_N"/>
</dbReference>
<dbReference type="Pfam" id="PF20981">
    <property type="entry name" value="AAR2_1st"/>
    <property type="match status" value="1"/>
</dbReference>
<dbReference type="Gene3D" id="2.60.34.20">
    <property type="match status" value="1"/>
</dbReference>
<sequence>MAETEGKEETDLNVSWLLLSDVPQSTLIGLDTNVWKVGPNFRGIRDIPLGLHYLFFNAASNSLEGKSVSGPRCGLFLDLSKPSVVKKRWVKEAEEFVDLPSTESDVDLMLSNRAEMKIYLLAYPKERFANWIALSSHITLDTVVRLQPSGKYIYSCALFLSEKSTTRDRACLPIPTRLCRDCEDAAAPESLSKGEEQLPILKTLPETELHWTELPKHPLYPSGSSPAEISQYNMDQTFTLNHIITQLQCPGEEMPSAIALMPAEARLLGEFHFAFVVFLLGEVLEGWYQWRRLLSVLANCERAVVERPRLYKALITSLYRLLIYSAGGDDKGSNGMDVNVEGLFHVRAKGKEGGGHLAQFDEWHACHNEPAFLPHMLTRLFGNIAEAAATAPPDRIRLLEDLLGRAEGLRVCLERRFNVRLSGHRSSADVDGGLLAEKVDWDTDEAPVIVCE</sequence>
<evidence type="ECO:0000313" key="6">
    <source>
        <dbReference type="EMBL" id="KAL5105814.1"/>
    </source>
</evidence>
<evidence type="ECO:0000256" key="3">
    <source>
        <dbReference type="ARBA" id="ARBA00030625"/>
    </source>
</evidence>
<comment type="similarity">
    <text evidence="1">Belongs to the AAR2 family.</text>
</comment>
<dbReference type="PANTHER" id="PTHR12689">
    <property type="entry name" value="A1 CISTRON SPLICING FACTOR AAR2-RELATED"/>
    <property type="match status" value="1"/>
</dbReference>
<dbReference type="PANTHER" id="PTHR12689:SF4">
    <property type="entry name" value="PROTEIN AAR2 HOMOLOG"/>
    <property type="match status" value="1"/>
</dbReference>
<dbReference type="CDD" id="cd13778">
    <property type="entry name" value="Aar2_C"/>
    <property type="match status" value="1"/>
</dbReference>
<comment type="caution">
    <text evidence="6">The sequence shown here is derived from an EMBL/GenBank/DDBJ whole genome shotgun (WGS) entry which is preliminary data.</text>
</comment>
<protein>
    <recommendedName>
        <fullName evidence="2">Protein AAR2 homolog</fullName>
    </recommendedName>
    <alternativeName>
        <fullName evidence="3">AAR2 splicing factor homolog</fullName>
    </alternativeName>
</protein>
<gene>
    <name evidence="6" type="ORF">TcWFU_005802</name>
</gene>
<dbReference type="CDD" id="cd13777">
    <property type="entry name" value="Aar2_N"/>
    <property type="match status" value="1"/>
</dbReference>
<keyword evidence="7" id="KW-1185">Reference proteome</keyword>
<dbReference type="InterPro" id="IPR007946">
    <property type="entry name" value="AAR2"/>
</dbReference>
<dbReference type="Gene3D" id="1.25.40.550">
    <property type="entry name" value="Aar2, C-terminal domain-like"/>
    <property type="match status" value="1"/>
</dbReference>
<evidence type="ECO:0000313" key="7">
    <source>
        <dbReference type="Proteomes" id="UP001651158"/>
    </source>
</evidence>
<dbReference type="InterPro" id="IPR033648">
    <property type="entry name" value="AAR2_C"/>
</dbReference>
<dbReference type="InterPro" id="IPR038514">
    <property type="entry name" value="AAR2_C_sf"/>
</dbReference>